<evidence type="ECO:0000256" key="2">
    <source>
        <dbReference type="ARBA" id="ARBA00040541"/>
    </source>
</evidence>
<feature type="domain" description="PIH1 N-terminal" evidence="3">
    <location>
        <begin position="45"/>
        <end position="161"/>
    </location>
</feature>
<keyword evidence="6" id="KW-1185">Reference proteome</keyword>
<name>A0AAV2ZPZ5_PYXAD</name>
<dbReference type="AlphaFoldDB" id="A0AAV2ZPZ5"/>
<dbReference type="EMBL" id="DYDO01000011">
    <property type="protein sequence ID" value="DBA16198.1"/>
    <property type="molecule type" value="Genomic_DNA"/>
</dbReference>
<dbReference type="Pfam" id="PF18201">
    <property type="entry name" value="PIH1_CS"/>
    <property type="match status" value="1"/>
</dbReference>
<evidence type="ECO:0000313" key="5">
    <source>
        <dbReference type="EMBL" id="DBA16198.1"/>
    </source>
</evidence>
<protein>
    <recommendedName>
        <fullName evidence="2">PIH1 domain-containing protein 2</fullName>
    </recommendedName>
</protein>
<dbReference type="Proteomes" id="UP001181693">
    <property type="component" value="Unassembled WGS sequence"/>
</dbReference>
<dbReference type="PANTHER" id="PTHR22997">
    <property type="entry name" value="PIH1 DOMAIN-CONTAINING PROTEIN 1"/>
    <property type="match status" value="1"/>
</dbReference>
<reference evidence="5" key="1">
    <citation type="thesis" date="2020" institute="ProQuest LLC" country="789 East Eisenhower Parkway, Ann Arbor, MI, USA">
        <title>Comparative Genomics and Chromosome Evolution.</title>
        <authorList>
            <person name="Mudd A.B."/>
        </authorList>
    </citation>
    <scope>NUCLEOTIDE SEQUENCE</scope>
    <source>
        <strain evidence="5">1538</strain>
        <tissue evidence="5">Blood</tissue>
    </source>
</reference>
<organism evidence="5 6">
    <name type="scientific">Pyxicephalus adspersus</name>
    <name type="common">African bullfrog</name>
    <dbReference type="NCBI Taxonomy" id="30357"/>
    <lineage>
        <taxon>Eukaryota</taxon>
        <taxon>Metazoa</taxon>
        <taxon>Chordata</taxon>
        <taxon>Craniata</taxon>
        <taxon>Vertebrata</taxon>
        <taxon>Euteleostomi</taxon>
        <taxon>Amphibia</taxon>
        <taxon>Batrachia</taxon>
        <taxon>Anura</taxon>
        <taxon>Neobatrachia</taxon>
        <taxon>Ranoidea</taxon>
        <taxon>Pyxicephalidae</taxon>
        <taxon>Pyxicephalinae</taxon>
        <taxon>Pyxicephalus</taxon>
    </lineage>
</organism>
<comment type="caution">
    <text evidence="5">The sequence shown here is derived from an EMBL/GenBank/DDBJ whole genome shotgun (WGS) entry which is preliminary data.</text>
</comment>
<comment type="similarity">
    <text evidence="1">Belongs to the PIH1 family.</text>
</comment>
<evidence type="ECO:0000259" key="3">
    <source>
        <dbReference type="Pfam" id="PF08190"/>
    </source>
</evidence>
<dbReference type="GO" id="GO:0006364">
    <property type="term" value="P:rRNA processing"/>
    <property type="evidence" value="ECO:0007669"/>
    <property type="project" value="TreeGrafter"/>
</dbReference>
<dbReference type="Pfam" id="PF08190">
    <property type="entry name" value="PIH1"/>
    <property type="match status" value="1"/>
</dbReference>
<dbReference type="InterPro" id="IPR012981">
    <property type="entry name" value="PIH1_N"/>
</dbReference>
<gene>
    <name evidence="5" type="ORF">GDO54_003617</name>
</gene>
<dbReference type="GO" id="GO:0000492">
    <property type="term" value="P:box C/D snoRNP assembly"/>
    <property type="evidence" value="ECO:0007669"/>
    <property type="project" value="TreeGrafter"/>
</dbReference>
<dbReference type="InterPro" id="IPR050734">
    <property type="entry name" value="PIH1/Kintoun_subfamily"/>
</dbReference>
<dbReference type="PANTHER" id="PTHR22997:SF6">
    <property type="entry name" value="PIH1 DOMAIN-CONTAINING PROTEIN 2"/>
    <property type="match status" value="1"/>
</dbReference>
<evidence type="ECO:0000256" key="1">
    <source>
        <dbReference type="ARBA" id="ARBA00008511"/>
    </source>
</evidence>
<dbReference type="GO" id="GO:0005737">
    <property type="term" value="C:cytoplasm"/>
    <property type="evidence" value="ECO:0007669"/>
    <property type="project" value="TreeGrafter"/>
</dbReference>
<feature type="domain" description="PIH1D1/2/3 CS-like" evidence="4">
    <location>
        <begin position="248"/>
        <end position="319"/>
    </location>
</feature>
<proteinExistence type="inferred from homology"/>
<accession>A0AAV2ZPZ5</accession>
<evidence type="ECO:0000313" key="6">
    <source>
        <dbReference type="Proteomes" id="UP001181693"/>
    </source>
</evidence>
<dbReference type="GO" id="GO:1990904">
    <property type="term" value="C:ribonucleoprotein complex"/>
    <property type="evidence" value="ECO:0007669"/>
    <property type="project" value="TreeGrafter"/>
</dbReference>
<dbReference type="GO" id="GO:0097255">
    <property type="term" value="C:R2TP complex"/>
    <property type="evidence" value="ECO:0007669"/>
    <property type="project" value="TreeGrafter"/>
</dbReference>
<sequence length="330" mass="37264">MNSKITPNELLAQVNQFWSMLDDMAESSPESYQKFIQRHMKDGKDFMKPPEPFLCVQTKILYPEEKMLFINICEWKRVPAPQSDSHPVPLIAGKLEDTSEGTVIDIAYSPAVLKKADGDQVEQDQLIRLAMKYIEQQNKVTLCHSYHIAPFRQKGTLQALRNNLEGKPKKPERTKSRSENTVDMTLLEQLKTISVKEEKEELNPHIQLIESNPKTVKAGLIEVISSTELKEEDLLATPRHELSVVNDQSGKPQKVTLTVTLHGVCSVSQCDLRVSKDDIMLEVPGKYRLCLDLPLLVNEDSTTAKYNRVNNTLTVTMSVADSPAAKHQTI</sequence>
<dbReference type="InterPro" id="IPR041442">
    <property type="entry name" value="PIH1D1/2/3_CS-like"/>
</dbReference>
<evidence type="ECO:0000259" key="4">
    <source>
        <dbReference type="Pfam" id="PF18201"/>
    </source>
</evidence>